<protein>
    <recommendedName>
        <fullName evidence="2">DUF427 domain-containing protein</fullName>
    </recommendedName>
</protein>
<dbReference type="Pfam" id="PF04248">
    <property type="entry name" value="NTP_transf_9"/>
    <property type="match status" value="1"/>
</dbReference>
<feature type="region of interest" description="Disordered" evidence="1">
    <location>
        <begin position="17"/>
        <end position="221"/>
    </location>
</feature>
<reference evidence="3" key="1">
    <citation type="submission" date="2022-10" db="EMBL/GenBank/DDBJ databases">
        <title>Tapping the CABI collections for fungal endophytes: first genome assemblies for Collariella, Neodidymelliopsis, Ascochyta clinopodiicola, Didymella pomorum, Didymosphaeria variabile, Neocosmospora piperis and Neocucurbitaria cava.</title>
        <authorList>
            <person name="Hill R."/>
        </authorList>
    </citation>
    <scope>NUCLEOTIDE SEQUENCE</scope>
    <source>
        <strain evidence="3">IMI 366586</strain>
    </source>
</reference>
<comment type="caution">
    <text evidence="3">The sequence shown here is derived from an EMBL/GenBank/DDBJ whole genome shotgun (WGS) entry which is preliminary data.</text>
</comment>
<feature type="domain" description="DUF427" evidence="2">
    <location>
        <begin position="350"/>
        <end position="440"/>
    </location>
</feature>
<feature type="region of interest" description="Disordered" evidence="1">
    <location>
        <begin position="237"/>
        <end position="335"/>
    </location>
</feature>
<name>A0A9W9BI88_9HYPO</name>
<dbReference type="OrthoDB" id="18996at2759"/>
<evidence type="ECO:0000256" key="1">
    <source>
        <dbReference type="SAM" id="MobiDB-lite"/>
    </source>
</evidence>
<feature type="compositionally biased region" description="Polar residues" evidence="1">
    <location>
        <begin position="206"/>
        <end position="216"/>
    </location>
</feature>
<dbReference type="InterPro" id="IPR038694">
    <property type="entry name" value="DUF427_sf"/>
</dbReference>
<organism evidence="3 4">
    <name type="scientific">Fusarium piperis</name>
    <dbReference type="NCBI Taxonomy" id="1435070"/>
    <lineage>
        <taxon>Eukaryota</taxon>
        <taxon>Fungi</taxon>
        <taxon>Dikarya</taxon>
        <taxon>Ascomycota</taxon>
        <taxon>Pezizomycotina</taxon>
        <taxon>Sordariomycetes</taxon>
        <taxon>Hypocreomycetidae</taxon>
        <taxon>Hypocreales</taxon>
        <taxon>Nectriaceae</taxon>
        <taxon>Fusarium</taxon>
        <taxon>Fusarium solani species complex</taxon>
    </lineage>
</organism>
<evidence type="ECO:0000313" key="4">
    <source>
        <dbReference type="Proteomes" id="UP001140502"/>
    </source>
</evidence>
<evidence type="ECO:0000313" key="3">
    <source>
        <dbReference type="EMBL" id="KAJ4313438.1"/>
    </source>
</evidence>
<dbReference type="EMBL" id="JAPEUR010000258">
    <property type="protein sequence ID" value="KAJ4313438.1"/>
    <property type="molecule type" value="Genomic_DNA"/>
</dbReference>
<dbReference type="PANTHER" id="PTHR43058:SF1">
    <property type="entry name" value="DUF427 DOMAIN-CONTAINING PROTEIN"/>
    <property type="match status" value="1"/>
</dbReference>
<feature type="compositionally biased region" description="Low complexity" evidence="1">
    <location>
        <begin position="282"/>
        <end position="297"/>
    </location>
</feature>
<feature type="compositionally biased region" description="Polar residues" evidence="1">
    <location>
        <begin position="88"/>
        <end position="113"/>
    </location>
</feature>
<accession>A0A9W9BI88</accession>
<gene>
    <name evidence="3" type="ORF">N0V84_009417</name>
</gene>
<feature type="compositionally biased region" description="Low complexity" evidence="1">
    <location>
        <begin position="179"/>
        <end position="198"/>
    </location>
</feature>
<dbReference type="Proteomes" id="UP001140502">
    <property type="component" value="Unassembled WGS sequence"/>
</dbReference>
<dbReference type="Gene3D" id="2.170.150.40">
    <property type="entry name" value="Domain of unknown function (DUF427)"/>
    <property type="match status" value="1"/>
</dbReference>
<dbReference type="InterPro" id="IPR007361">
    <property type="entry name" value="DUF427"/>
</dbReference>
<feature type="compositionally biased region" description="Polar residues" evidence="1">
    <location>
        <begin position="139"/>
        <end position="178"/>
    </location>
</feature>
<proteinExistence type="predicted"/>
<evidence type="ECO:0000259" key="2">
    <source>
        <dbReference type="Pfam" id="PF04248"/>
    </source>
</evidence>
<dbReference type="AlphaFoldDB" id="A0A9W9BI88"/>
<feature type="compositionally biased region" description="Low complexity" evidence="1">
    <location>
        <begin position="44"/>
        <end position="56"/>
    </location>
</feature>
<dbReference type="PANTHER" id="PTHR43058">
    <property type="entry name" value="SLR0655 PROTEIN"/>
    <property type="match status" value="1"/>
</dbReference>
<keyword evidence="4" id="KW-1185">Reference proteome</keyword>
<sequence>MQAPTRDLDLEFEGYLAFLEQQDQDDQDDDSHHYHQPGAYLTHLEPPQLSQQPQLERAQRNRGDVGEGQQTASFNRSATQIEPPPNRQVPNNARNTNTPVRQSPTQQRPSQVDSRVRSVDPTARQPSAQQHPQLDRGQRSQLMQQGQRNPQTATRPQPQIHQASLPRSGNSAQGPRTTGGQLAVAQAQYQQQQLGRGASSHVPIIGTTSGQRSAQRQAELDKQLASDDWEVVITHVRPIAPSKQLPNRQGPRNDHPPRPTPQLPAQPVRTERRDANHGQNANTPNGPSSTPQPQQGQLKRKQPDSEQPHPPQRRVRQAVPGPMAPPPRPKMNVDDFPEVPRVEKIQRHLRVTYNGMDVAETTDGFWVLQQYRPPEYYLPKSSLKIPLTPTGYGPPCRFKGHTTHYSVKAPDGMLLANRVWSYETPTPGYEAIKGYVSFYARPWQSFVDGERVVPYRTDFRGGWVTKEITGVVSESTPRW</sequence>
<feature type="compositionally biased region" description="Polar residues" evidence="1">
    <location>
        <begin position="68"/>
        <end position="80"/>
    </location>
</feature>